<dbReference type="CDD" id="cd06278">
    <property type="entry name" value="PBP1_LacI-like"/>
    <property type="match status" value="1"/>
</dbReference>
<dbReference type="InterPro" id="IPR028082">
    <property type="entry name" value="Peripla_BP_I"/>
</dbReference>
<dbReference type="Proteomes" id="UP000032300">
    <property type="component" value="Chromosome"/>
</dbReference>
<organism evidence="6 7">
    <name type="scientific">Sphingomonas hengshuiensis</name>
    <dbReference type="NCBI Taxonomy" id="1609977"/>
    <lineage>
        <taxon>Bacteria</taxon>
        <taxon>Pseudomonadati</taxon>
        <taxon>Pseudomonadota</taxon>
        <taxon>Alphaproteobacteria</taxon>
        <taxon>Sphingomonadales</taxon>
        <taxon>Sphingomonadaceae</taxon>
        <taxon>Sphingomonas</taxon>
    </lineage>
</organism>
<dbReference type="AlphaFoldDB" id="A0A7U5CUW0"/>
<dbReference type="RefSeq" id="WP_044335427.1">
    <property type="nucleotide sequence ID" value="NZ_CP010836.1"/>
</dbReference>
<dbReference type="KEGG" id="sphi:TS85_23175"/>
<sequence length="340" mass="37133">MEIGVMMRFTSNDVARLAGVSQSTVSRAFKGDTSMSPKTRDKVMAAAQKLSYVPNSFARNLTTQKSDIVAIVIGDLKNSFYTESLALFSRELRGRGKHLLLFSVDAVTETDSAVREILEYQVDGIILTAADASMTTAEICINRRIPVATFNRYVPGTRVNSICCDNVGGGETITDRLIEAGARSFVVVYGEKEATTNRDRLTGFERALKRAGIPKKNTRLLRGDYSYDGAFNAVAKCFAAGHRADAVLCLNDVMAMGAIDALRYEIGLDIPGEVMVAGFDDIPEAARPAYSLTTIRQPIETMVNDTLDLLGLGERKTPSTEVVRTIPGTLIERSTVRPRR</sequence>
<dbReference type="InterPro" id="IPR010982">
    <property type="entry name" value="Lambda_DNA-bd_dom_sf"/>
</dbReference>
<reference evidence="6 7" key="2">
    <citation type="submission" date="2015-02" db="EMBL/GenBank/DDBJ databases">
        <title>The complete genome of Sphingomonas hengshuiensis sp. WHSC-8 isolated from soil of Hengshui Lake.</title>
        <authorList>
            <person name="Wei S."/>
            <person name="Guo J."/>
            <person name="Su C."/>
            <person name="Wu R."/>
            <person name="Zhang Z."/>
            <person name="Liang K."/>
            <person name="Li H."/>
            <person name="Wang T."/>
            <person name="Liu H."/>
            <person name="Zhang C."/>
            <person name="Li Z."/>
            <person name="Wang Q."/>
            <person name="Meng J."/>
        </authorList>
    </citation>
    <scope>NUCLEOTIDE SEQUENCE [LARGE SCALE GENOMIC DNA]</scope>
    <source>
        <strain evidence="6 7">WHSC-8</strain>
    </source>
</reference>
<evidence type="ECO:0000313" key="7">
    <source>
        <dbReference type="Proteomes" id="UP000032300"/>
    </source>
</evidence>
<evidence type="ECO:0000256" key="3">
    <source>
        <dbReference type="ARBA" id="ARBA00023125"/>
    </source>
</evidence>
<dbReference type="GO" id="GO:0000976">
    <property type="term" value="F:transcription cis-regulatory region binding"/>
    <property type="evidence" value="ECO:0007669"/>
    <property type="project" value="TreeGrafter"/>
</dbReference>
<dbReference type="GO" id="GO:0003700">
    <property type="term" value="F:DNA-binding transcription factor activity"/>
    <property type="evidence" value="ECO:0007669"/>
    <property type="project" value="TreeGrafter"/>
</dbReference>
<proteinExistence type="predicted"/>
<dbReference type="PANTHER" id="PTHR30146:SF95">
    <property type="entry name" value="RIBOSE OPERON REPRESSOR"/>
    <property type="match status" value="1"/>
</dbReference>
<dbReference type="Pfam" id="PF00356">
    <property type="entry name" value="LacI"/>
    <property type="match status" value="1"/>
</dbReference>
<dbReference type="InterPro" id="IPR046335">
    <property type="entry name" value="LacI/GalR-like_sensor"/>
</dbReference>
<keyword evidence="4" id="KW-0804">Transcription</keyword>
<evidence type="ECO:0000256" key="2">
    <source>
        <dbReference type="ARBA" id="ARBA00023015"/>
    </source>
</evidence>
<dbReference type="SUPFAM" id="SSF53822">
    <property type="entry name" value="Periplasmic binding protein-like I"/>
    <property type="match status" value="1"/>
</dbReference>
<dbReference type="InterPro" id="IPR000843">
    <property type="entry name" value="HTH_LacI"/>
</dbReference>
<name>A0A7U5CUW0_9SPHN</name>
<dbReference type="Gene3D" id="1.10.260.40">
    <property type="entry name" value="lambda repressor-like DNA-binding domains"/>
    <property type="match status" value="1"/>
</dbReference>
<dbReference type="Pfam" id="PF13377">
    <property type="entry name" value="Peripla_BP_3"/>
    <property type="match status" value="1"/>
</dbReference>
<protein>
    <recommendedName>
        <fullName evidence="5">HTH lacI-type domain-containing protein</fullName>
    </recommendedName>
</protein>
<evidence type="ECO:0000256" key="4">
    <source>
        <dbReference type="ARBA" id="ARBA00023163"/>
    </source>
</evidence>
<dbReference type="SUPFAM" id="SSF47413">
    <property type="entry name" value="lambda repressor-like DNA-binding domains"/>
    <property type="match status" value="1"/>
</dbReference>
<reference evidence="6 7" key="1">
    <citation type="journal article" date="2015" name="Int. J. Syst. Evol. Microbiol.">
        <title>Sphingomonas hengshuiensis sp. nov., isolated from lake wetland.</title>
        <authorList>
            <person name="Wei S."/>
            <person name="Wang T."/>
            <person name="Liu H."/>
            <person name="Zhang C."/>
            <person name="Guo J."/>
            <person name="Wang Q."/>
            <person name="Liang K."/>
            <person name="Zhang Z."/>
        </authorList>
    </citation>
    <scope>NUCLEOTIDE SEQUENCE [LARGE SCALE GENOMIC DNA]</scope>
    <source>
        <strain evidence="6 7">WHSC-8</strain>
    </source>
</reference>
<dbReference type="PROSITE" id="PS50932">
    <property type="entry name" value="HTH_LACI_2"/>
    <property type="match status" value="1"/>
</dbReference>
<gene>
    <name evidence="6" type="ORF">TS85_23175</name>
</gene>
<accession>A0A7U5CUW0</accession>
<dbReference type="PANTHER" id="PTHR30146">
    <property type="entry name" value="LACI-RELATED TRANSCRIPTIONAL REPRESSOR"/>
    <property type="match status" value="1"/>
</dbReference>
<dbReference type="CDD" id="cd01392">
    <property type="entry name" value="HTH_LacI"/>
    <property type="match status" value="1"/>
</dbReference>
<dbReference type="EMBL" id="CP010836">
    <property type="protein sequence ID" value="AJP74074.1"/>
    <property type="molecule type" value="Genomic_DNA"/>
</dbReference>
<feature type="domain" description="HTH lacI-type" evidence="5">
    <location>
        <begin position="9"/>
        <end position="63"/>
    </location>
</feature>
<evidence type="ECO:0000313" key="6">
    <source>
        <dbReference type="EMBL" id="AJP74074.1"/>
    </source>
</evidence>
<dbReference type="SMART" id="SM00354">
    <property type="entry name" value="HTH_LACI"/>
    <property type="match status" value="1"/>
</dbReference>
<keyword evidence="1" id="KW-0678">Repressor</keyword>
<keyword evidence="7" id="KW-1185">Reference proteome</keyword>
<evidence type="ECO:0000259" key="5">
    <source>
        <dbReference type="PROSITE" id="PS50932"/>
    </source>
</evidence>
<evidence type="ECO:0000256" key="1">
    <source>
        <dbReference type="ARBA" id="ARBA00022491"/>
    </source>
</evidence>
<dbReference type="OrthoDB" id="8433438at2"/>
<keyword evidence="2" id="KW-0805">Transcription regulation</keyword>
<dbReference type="Gene3D" id="3.40.50.2300">
    <property type="match status" value="2"/>
</dbReference>
<keyword evidence="3" id="KW-0238">DNA-binding</keyword>